<organism evidence="2 3">
    <name type="scientific">Bacillus suaedaesalsae</name>
    <dbReference type="NCBI Taxonomy" id="2810349"/>
    <lineage>
        <taxon>Bacteria</taxon>
        <taxon>Bacillati</taxon>
        <taxon>Bacillota</taxon>
        <taxon>Bacilli</taxon>
        <taxon>Bacillales</taxon>
        <taxon>Bacillaceae</taxon>
        <taxon>Bacillus</taxon>
    </lineage>
</organism>
<evidence type="ECO:0000313" key="2">
    <source>
        <dbReference type="EMBL" id="MBM6619461.1"/>
    </source>
</evidence>
<dbReference type="PANTHER" id="PTHR37808:SF1">
    <property type="entry name" value="SPORE GERMINATION PROTEIN-LIKE PROTEIN YDZR"/>
    <property type="match status" value="1"/>
</dbReference>
<name>A0ABS2DLU6_9BACI</name>
<comment type="caution">
    <text evidence="2">The sequence shown here is derived from an EMBL/GenBank/DDBJ whole genome shotgun (WGS) entry which is preliminary data.</text>
</comment>
<gene>
    <name evidence="2" type="ORF">JR050_17505</name>
</gene>
<dbReference type="Proteomes" id="UP001518925">
    <property type="component" value="Unassembled WGS sequence"/>
</dbReference>
<dbReference type="PANTHER" id="PTHR37808">
    <property type="entry name" value="SPORE GERMINATION PROTEIN-LIKE PROTEIN YDZR-RELATED"/>
    <property type="match status" value="1"/>
</dbReference>
<accession>A0ABS2DLU6</accession>
<dbReference type="Pfam" id="PF10676">
    <property type="entry name" value="gerPA"/>
    <property type="match status" value="1"/>
</dbReference>
<dbReference type="InterPro" id="IPR019618">
    <property type="entry name" value="Spore_germination_GerPA"/>
</dbReference>
<comment type="similarity">
    <text evidence="1">Belongs to the GerPA/GerPF family.</text>
</comment>
<proteinExistence type="inferred from homology"/>
<reference evidence="2 3" key="1">
    <citation type="submission" date="2021-02" db="EMBL/GenBank/DDBJ databases">
        <title>Bacillus sp. RD4P76, an endophyte from a halophyte.</title>
        <authorList>
            <person name="Sun J.-Q."/>
        </authorList>
    </citation>
    <scope>NUCLEOTIDE SEQUENCE [LARGE SCALE GENOMIC DNA]</scope>
    <source>
        <strain evidence="2 3">RD4P76</strain>
    </source>
</reference>
<sequence length="76" mass="7931">MPSFVGSVNIDSVGNGVFTVGDALRISPNGGSQDNGGAGSFNSGDFIIITDKKNHTNVNDPDISDEFSLSIKPFIK</sequence>
<evidence type="ECO:0000313" key="3">
    <source>
        <dbReference type="Proteomes" id="UP001518925"/>
    </source>
</evidence>
<protein>
    <submittedName>
        <fullName evidence="2">Spore germination protein</fullName>
    </submittedName>
</protein>
<keyword evidence="3" id="KW-1185">Reference proteome</keyword>
<dbReference type="EMBL" id="JAFELM010000043">
    <property type="protein sequence ID" value="MBM6619461.1"/>
    <property type="molecule type" value="Genomic_DNA"/>
</dbReference>
<evidence type="ECO:0000256" key="1">
    <source>
        <dbReference type="ARBA" id="ARBA00008103"/>
    </source>
</evidence>
<dbReference type="RefSeq" id="WP_204204921.1">
    <property type="nucleotide sequence ID" value="NZ_JAFELM010000043.1"/>
</dbReference>